<dbReference type="PANTHER" id="PTHR30093:SF2">
    <property type="entry name" value="TYPE II SECRETION SYSTEM PROTEIN H"/>
    <property type="match status" value="1"/>
</dbReference>
<dbReference type="NCBIfam" id="TIGR04294">
    <property type="entry name" value="pre_pil_HX9DG"/>
    <property type="match status" value="1"/>
</dbReference>
<organism evidence="2 3">
    <name type="scientific">Crateriforma conspicua</name>
    <dbReference type="NCBI Taxonomy" id="2527996"/>
    <lineage>
        <taxon>Bacteria</taxon>
        <taxon>Pseudomonadati</taxon>
        <taxon>Planctomycetota</taxon>
        <taxon>Planctomycetia</taxon>
        <taxon>Planctomycetales</taxon>
        <taxon>Planctomycetaceae</taxon>
        <taxon>Crateriforma</taxon>
    </lineage>
</organism>
<name>A0A5C5XZP8_9PLAN</name>
<evidence type="ECO:0000259" key="1">
    <source>
        <dbReference type="Pfam" id="PF07596"/>
    </source>
</evidence>
<dbReference type="InterPro" id="IPR011453">
    <property type="entry name" value="DUF1559"/>
</dbReference>
<dbReference type="EMBL" id="SJPL01000001">
    <property type="protein sequence ID" value="TWT68029.1"/>
    <property type="molecule type" value="Genomic_DNA"/>
</dbReference>
<dbReference type="PANTHER" id="PTHR30093">
    <property type="entry name" value="GENERAL SECRETION PATHWAY PROTEIN G"/>
    <property type="match status" value="1"/>
</dbReference>
<keyword evidence="3" id="KW-1185">Reference proteome</keyword>
<dbReference type="RefSeq" id="WP_145297305.1">
    <property type="nucleotide sequence ID" value="NZ_CP036319.1"/>
</dbReference>
<dbReference type="Pfam" id="PF07963">
    <property type="entry name" value="N_methyl"/>
    <property type="match status" value="1"/>
</dbReference>
<sequence>MQQKRHGFTLVELLVVIAIIGVLVGLLLPAVQSAREAARRMACSNNAKQVGLALHNYHSAFKQFPAHRAGTTGVKGYDATWNQMTSADDGAGGGRNFHNFRRLSMLIGLLPFIEQQPLWDTISNPLSTQYNGNAAPGGAYPAMGPTPWKNQYTPWRTLVGTFQCPSDSGPPVTYGTTNYAACVGDVVRGLGSRNPPSSIQRGIFMSASARRFRDIVDGTANTIAVGEITNSLGDRGISGGGAYEDSGPAFGDINITPQNCADQIDPLRPKFFKPGVLLFGYTGNLGKWGAEGRGGKYMDGATNQTSMNTILPPNSPSCSYNNQDNADGIWSAGSYHPGGCHVVMGDGSVHFISEAVDAGDATISAVGQPGWNGSPAGAASPYGVWGGLGTTNGREQVSIDDL</sequence>
<proteinExistence type="predicted"/>
<dbReference type="AlphaFoldDB" id="A0A5C5XZP8"/>
<dbReference type="Proteomes" id="UP000317238">
    <property type="component" value="Unassembled WGS sequence"/>
</dbReference>
<dbReference type="InterPro" id="IPR027558">
    <property type="entry name" value="Pre_pil_HX9DG_C"/>
</dbReference>
<feature type="domain" description="DUF1559" evidence="1">
    <location>
        <begin position="32"/>
        <end position="358"/>
    </location>
</feature>
<dbReference type="OrthoDB" id="261710at2"/>
<gene>
    <name evidence="2" type="ORF">Pan14r_02670</name>
</gene>
<reference evidence="2 3" key="1">
    <citation type="submission" date="2019-02" db="EMBL/GenBank/DDBJ databases">
        <title>Deep-cultivation of Planctomycetes and their phenomic and genomic characterization uncovers novel biology.</title>
        <authorList>
            <person name="Wiegand S."/>
            <person name="Jogler M."/>
            <person name="Boedeker C."/>
            <person name="Pinto D."/>
            <person name="Vollmers J."/>
            <person name="Rivas-Marin E."/>
            <person name="Kohn T."/>
            <person name="Peeters S.H."/>
            <person name="Heuer A."/>
            <person name="Rast P."/>
            <person name="Oberbeckmann S."/>
            <person name="Bunk B."/>
            <person name="Jeske O."/>
            <person name="Meyerdierks A."/>
            <person name="Storesund J.E."/>
            <person name="Kallscheuer N."/>
            <person name="Luecker S."/>
            <person name="Lage O.M."/>
            <person name="Pohl T."/>
            <person name="Merkel B.J."/>
            <person name="Hornburger P."/>
            <person name="Mueller R.-W."/>
            <person name="Bruemmer F."/>
            <person name="Labrenz M."/>
            <person name="Spormann A.M."/>
            <person name="Op Den Camp H."/>
            <person name="Overmann J."/>
            <person name="Amann R."/>
            <person name="Jetten M.S.M."/>
            <person name="Mascher T."/>
            <person name="Medema M.H."/>
            <person name="Devos D.P."/>
            <person name="Kaster A.-K."/>
            <person name="Ovreas L."/>
            <person name="Rohde M."/>
            <person name="Galperin M.Y."/>
            <person name="Jogler C."/>
        </authorList>
    </citation>
    <scope>NUCLEOTIDE SEQUENCE [LARGE SCALE GENOMIC DNA]</scope>
    <source>
        <strain evidence="2 3">Pan14r</strain>
    </source>
</reference>
<accession>A0A5C5XZP8</accession>
<dbReference type="PROSITE" id="PS00409">
    <property type="entry name" value="PROKAR_NTER_METHYL"/>
    <property type="match status" value="1"/>
</dbReference>
<protein>
    <recommendedName>
        <fullName evidence="1">DUF1559 domain-containing protein</fullName>
    </recommendedName>
</protein>
<dbReference type="NCBIfam" id="TIGR02532">
    <property type="entry name" value="IV_pilin_GFxxxE"/>
    <property type="match status" value="1"/>
</dbReference>
<evidence type="ECO:0000313" key="3">
    <source>
        <dbReference type="Proteomes" id="UP000317238"/>
    </source>
</evidence>
<evidence type="ECO:0000313" key="2">
    <source>
        <dbReference type="EMBL" id="TWT68029.1"/>
    </source>
</evidence>
<comment type="caution">
    <text evidence="2">The sequence shown here is derived from an EMBL/GenBank/DDBJ whole genome shotgun (WGS) entry which is preliminary data.</text>
</comment>
<dbReference type="SUPFAM" id="SSF54523">
    <property type="entry name" value="Pili subunits"/>
    <property type="match status" value="1"/>
</dbReference>
<dbReference type="Pfam" id="PF07596">
    <property type="entry name" value="SBP_bac_10"/>
    <property type="match status" value="1"/>
</dbReference>
<dbReference type="InterPro" id="IPR012902">
    <property type="entry name" value="N_methyl_site"/>
</dbReference>
<dbReference type="InterPro" id="IPR045584">
    <property type="entry name" value="Pilin-like"/>
</dbReference>
<dbReference type="Gene3D" id="3.30.700.10">
    <property type="entry name" value="Glycoprotein, Type 4 Pilin"/>
    <property type="match status" value="1"/>
</dbReference>